<dbReference type="SUPFAM" id="SSF56815">
    <property type="entry name" value="Sec1/munc18-like (SM) proteins"/>
    <property type="match status" value="1"/>
</dbReference>
<comment type="caution">
    <text evidence="3">The sequence shown here is derived from an EMBL/GenBank/DDBJ whole genome shotgun (WGS) entry which is preliminary data.</text>
</comment>
<evidence type="ECO:0000256" key="1">
    <source>
        <dbReference type="ARBA" id="ARBA00009884"/>
    </source>
</evidence>
<evidence type="ECO:0000313" key="4">
    <source>
        <dbReference type="Proteomes" id="UP000298416"/>
    </source>
</evidence>
<feature type="signal peptide" evidence="2">
    <location>
        <begin position="1"/>
        <end position="18"/>
    </location>
</feature>
<gene>
    <name evidence="3" type="ORF">SASPL_135486</name>
</gene>
<organism evidence="3">
    <name type="scientific">Salvia splendens</name>
    <name type="common">Scarlet sage</name>
    <dbReference type="NCBI Taxonomy" id="180675"/>
    <lineage>
        <taxon>Eukaryota</taxon>
        <taxon>Viridiplantae</taxon>
        <taxon>Streptophyta</taxon>
        <taxon>Embryophyta</taxon>
        <taxon>Tracheophyta</taxon>
        <taxon>Spermatophyta</taxon>
        <taxon>Magnoliopsida</taxon>
        <taxon>eudicotyledons</taxon>
        <taxon>Gunneridae</taxon>
        <taxon>Pentapetalae</taxon>
        <taxon>asterids</taxon>
        <taxon>lamiids</taxon>
        <taxon>Lamiales</taxon>
        <taxon>Lamiaceae</taxon>
        <taxon>Nepetoideae</taxon>
        <taxon>Mentheae</taxon>
        <taxon>Salviinae</taxon>
        <taxon>Salvia</taxon>
        <taxon>Salvia subgen. Calosphace</taxon>
        <taxon>core Calosphace</taxon>
    </lineage>
</organism>
<proteinExistence type="inferred from homology"/>
<dbReference type="Gene3D" id="3.40.50.1910">
    <property type="match status" value="1"/>
</dbReference>
<sequence>MIVLMSFVIIIFLPKLSRFKFQEFPFVRYKKASKEGDAESKNSRDLIPKKQFGSTSQLIKLPFPSSQQQKLVNYLLIVDRSIDQIAPIIHEWTYDDAMCHDLLELEGNKYVHEASERLSEKMTNFVSKNKAAQLQQRFVFIYFISQKSLVQGRKTHAGCLAKLTEEDMQSVTNMKLIEAADSRKTSKGAFSLKFDSAKEQLAKGDKECCYVCAQAETLRCVVTYNQIQEGSSPTLDDPPQYIKKLKLLSEKGLPVDNNMFF</sequence>
<dbReference type="PANTHER" id="PTHR11679">
    <property type="entry name" value="VESICLE PROTEIN SORTING-ASSOCIATED"/>
    <property type="match status" value="1"/>
</dbReference>
<feature type="chain" id="PRO_5036448189" evidence="2">
    <location>
        <begin position="19"/>
        <end position="261"/>
    </location>
</feature>
<reference evidence="3" key="2">
    <citation type="submission" date="2020-08" db="EMBL/GenBank/DDBJ databases">
        <title>Plant Genome Project.</title>
        <authorList>
            <person name="Zhang R.-G."/>
        </authorList>
    </citation>
    <scope>NUCLEOTIDE SEQUENCE</scope>
    <source>
        <strain evidence="3">Huo1</strain>
        <tissue evidence="3">Leaf</tissue>
    </source>
</reference>
<reference evidence="3" key="1">
    <citation type="submission" date="2018-01" db="EMBL/GenBank/DDBJ databases">
        <authorList>
            <person name="Mao J.F."/>
        </authorList>
    </citation>
    <scope>NUCLEOTIDE SEQUENCE</scope>
    <source>
        <strain evidence="3">Huo1</strain>
        <tissue evidence="3">Leaf</tissue>
    </source>
</reference>
<dbReference type="Proteomes" id="UP000298416">
    <property type="component" value="Unassembled WGS sequence"/>
</dbReference>
<dbReference type="GO" id="GO:0016192">
    <property type="term" value="P:vesicle-mediated transport"/>
    <property type="evidence" value="ECO:0007669"/>
    <property type="project" value="InterPro"/>
</dbReference>
<dbReference type="InterPro" id="IPR036045">
    <property type="entry name" value="Sec1-like_sf"/>
</dbReference>
<name>A0A8X8WZQ4_SALSN</name>
<keyword evidence="4" id="KW-1185">Reference proteome</keyword>
<dbReference type="Gene3D" id="3.90.830.10">
    <property type="entry name" value="Syntaxin Binding Protein 1, Chain A, domain 2"/>
    <property type="match status" value="1"/>
</dbReference>
<evidence type="ECO:0000256" key="2">
    <source>
        <dbReference type="SAM" id="SignalP"/>
    </source>
</evidence>
<keyword evidence="2" id="KW-0732">Signal</keyword>
<protein>
    <submittedName>
        <fullName evidence="3">Uncharacterized protein</fullName>
    </submittedName>
</protein>
<accession>A0A8X8WZQ4</accession>
<dbReference type="EMBL" id="PNBA02000013">
    <property type="protein sequence ID" value="KAG6403269.1"/>
    <property type="molecule type" value="Genomic_DNA"/>
</dbReference>
<evidence type="ECO:0000313" key="3">
    <source>
        <dbReference type="EMBL" id="KAG6403269.1"/>
    </source>
</evidence>
<dbReference type="InterPro" id="IPR027482">
    <property type="entry name" value="Sec1-like_dom2"/>
</dbReference>
<dbReference type="InterPro" id="IPR001619">
    <property type="entry name" value="Sec1-like"/>
</dbReference>
<dbReference type="Pfam" id="PF00995">
    <property type="entry name" value="Sec1"/>
    <property type="match status" value="1"/>
</dbReference>
<dbReference type="InterPro" id="IPR043127">
    <property type="entry name" value="Sec-1-like_dom3a"/>
</dbReference>
<comment type="similarity">
    <text evidence="1">Belongs to the STXBP/unc-18/SEC1 family.</text>
</comment>
<dbReference type="AlphaFoldDB" id="A0A8X8WZQ4"/>